<evidence type="ECO:0000256" key="1">
    <source>
        <dbReference type="SAM" id="MobiDB-lite"/>
    </source>
</evidence>
<organism evidence="2">
    <name type="scientific">Culex pipiens</name>
    <name type="common">House mosquito</name>
    <dbReference type="NCBI Taxonomy" id="7175"/>
    <lineage>
        <taxon>Eukaryota</taxon>
        <taxon>Metazoa</taxon>
        <taxon>Ecdysozoa</taxon>
        <taxon>Arthropoda</taxon>
        <taxon>Hexapoda</taxon>
        <taxon>Insecta</taxon>
        <taxon>Pterygota</taxon>
        <taxon>Neoptera</taxon>
        <taxon>Endopterygota</taxon>
        <taxon>Diptera</taxon>
        <taxon>Nematocera</taxon>
        <taxon>Culicoidea</taxon>
        <taxon>Culicidae</taxon>
        <taxon>Culicinae</taxon>
        <taxon>Culicini</taxon>
        <taxon>Culex</taxon>
        <taxon>Culex</taxon>
    </lineage>
</organism>
<feature type="region of interest" description="Disordered" evidence="1">
    <location>
        <begin position="107"/>
        <end position="147"/>
    </location>
</feature>
<feature type="compositionally biased region" description="Polar residues" evidence="1">
    <location>
        <begin position="121"/>
        <end position="147"/>
    </location>
</feature>
<sequence>MSTSHSSLRTTNSNAIISATFASNTSKTNLACERTKYSCTNRKPTPVKPAVKRSSVPRSFQRTKRSTLLSATTHAKRAAELSKRPPTFAGTSVCTRSVISSAQRAELDSTSQLICDRTSKRTTQTPTSIPAVSVRSSSRRNQTGRCT</sequence>
<dbReference type="EMBL" id="HBUE01173412">
    <property type="protein sequence ID" value="CAG6516475.1"/>
    <property type="molecule type" value="Transcribed_RNA"/>
</dbReference>
<proteinExistence type="predicted"/>
<reference evidence="2" key="1">
    <citation type="submission" date="2021-05" db="EMBL/GenBank/DDBJ databases">
        <authorList>
            <person name="Alioto T."/>
            <person name="Alioto T."/>
            <person name="Gomez Garrido J."/>
        </authorList>
    </citation>
    <scope>NUCLEOTIDE SEQUENCE</scope>
</reference>
<feature type="compositionally biased region" description="Polar residues" evidence="1">
    <location>
        <begin position="56"/>
        <end position="73"/>
    </location>
</feature>
<name>A0A8D8J740_CULPI</name>
<dbReference type="EMBL" id="HBUE01278880">
    <property type="protein sequence ID" value="CAG6567974.1"/>
    <property type="molecule type" value="Transcribed_RNA"/>
</dbReference>
<evidence type="ECO:0000313" key="2">
    <source>
        <dbReference type="EMBL" id="CAG6567974.1"/>
    </source>
</evidence>
<accession>A0A8D8J740</accession>
<feature type="region of interest" description="Disordered" evidence="1">
    <location>
        <begin position="40"/>
        <end position="87"/>
    </location>
</feature>
<dbReference type="AlphaFoldDB" id="A0A8D8J740"/>
<protein>
    <submittedName>
        <fullName evidence="2">(northern house mosquito) hypothetical protein</fullName>
    </submittedName>
</protein>